<gene>
    <name evidence="2" type="ORF">MTR67_049547</name>
</gene>
<evidence type="ECO:0000313" key="3">
    <source>
        <dbReference type="Proteomes" id="UP001234989"/>
    </source>
</evidence>
<name>A0AAF0ZXI5_SOLVR</name>
<keyword evidence="3" id="KW-1185">Reference proteome</keyword>
<evidence type="ECO:0000313" key="2">
    <source>
        <dbReference type="EMBL" id="WMV56162.1"/>
    </source>
</evidence>
<dbReference type="AlphaFoldDB" id="A0AAF0ZXI5"/>
<dbReference type="Proteomes" id="UP001234989">
    <property type="component" value="Chromosome 11"/>
</dbReference>
<sequence>MIRDCSQKKLRSSSMSGTVESFSGPRPPHQQTTVLPSRIHPSRRKTAGVIVTHRLLLLLKMVIVKVTMTTSFHHLNFPPPMDDVYASSNDLYCTTLCL</sequence>
<protein>
    <submittedName>
        <fullName evidence="2">Uncharacterized protein</fullName>
    </submittedName>
</protein>
<feature type="compositionally biased region" description="Polar residues" evidence="1">
    <location>
        <begin position="12"/>
        <end position="21"/>
    </location>
</feature>
<feature type="region of interest" description="Disordered" evidence="1">
    <location>
        <begin position="1"/>
        <end position="39"/>
    </location>
</feature>
<reference evidence="2" key="1">
    <citation type="submission" date="2023-08" db="EMBL/GenBank/DDBJ databases">
        <title>A de novo genome assembly of Solanum verrucosum Schlechtendal, a Mexican diploid species geographically isolated from the other diploid A-genome species in potato relatives.</title>
        <authorList>
            <person name="Hosaka K."/>
        </authorList>
    </citation>
    <scope>NUCLEOTIDE SEQUENCE</scope>
    <source>
        <tissue evidence="2">Young leaves</tissue>
    </source>
</reference>
<evidence type="ECO:0000256" key="1">
    <source>
        <dbReference type="SAM" id="MobiDB-lite"/>
    </source>
</evidence>
<dbReference type="EMBL" id="CP133622">
    <property type="protein sequence ID" value="WMV56162.1"/>
    <property type="molecule type" value="Genomic_DNA"/>
</dbReference>
<accession>A0AAF0ZXI5</accession>
<proteinExistence type="predicted"/>
<organism evidence="2 3">
    <name type="scientific">Solanum verrucosum</name>
    <dbReference type="NCBI Taxonomy" id="315347"/>
    <lineage>
        <taxon>Eukaryota</taxon>
        <taxon>Viridiplantae</taxon>
        <taxon>Streptophyta</taxon>
        <taxon>Embryophyta</taxon>
        <taxon>Tracheophyta</taxon>
        <taxon>Spermatophyta</taxon>
        <taxon>Magnoliopsida</taxon>
        <taxon>eudicotyledons</taxon>
        <taxon>Gunneridae</taxon>
        <taxon>Pentapetalae</taxon>
        <taxon>asterids</taxon>
        <taxon>lamiids</taxon>
        <taxon>Solanales</taxon>
        <taxon>Solanaceae</taxon>
        <taxon>Solanoideae</taxon>
        <taxon>Solaneae</taxon>
        <taxon>Solanum</taxon>
    </lineage>
</organism>